<keyword evidence="1" id="KW-0862">Zinc</keyword>
<dbReference type="PROSITE" id="PS50103">
    <property type="entry name" value="ZF_C3H1"/>
    <property type="match status" value="1"/>
</dbReference>
<keyword evidence="1" id="KW-0479">Metal-binding</keyword>
<evidence type="ECO:0000313" key="5">
    <source>
        <dbReference type="Proteomes" id="UP000318571"/>
    </source>
</evidence>
<dbReference type="InterPro" id="IPR019510">
    <property type="entry name" value="AKAP7-like_phosphoesterase"/>
</dbReference>
<keyword evidence="1" id="KW-0863">Zinc-finger</keyword>
<feature type="region of interest" description="Disordered" evidence="2">
    <location>
        <begin position="34"/>
        <end position="53"/>
    </location>
</feature>
<evidence type="ECO:0000313" key="4">
    <source>
        <dbReference type="EMBL" id="TRY70211.1"/>
    </source>
</evidence>
<dbReference type="Gene3D" id="3.90.1140.10">
    <property type="entry name" value="Cyclic phosphodiesterase"/>
    <property type="match status" value="1"/>
</dbReference>
<feature type="compositionally biased region" description="Basic and acidic residues" evidence="2">
    <location>
        <begin position="216"/>
        <end position="241"/>
    </location>
</feature>
<dbReference type="Pfam" id="PF10469">
    <property type="entry name" value="AKAP7_NLS"/>
    <property type="match status" value="1"/>
</dbReference>
<dbReference type="Pfam" id="PF04457">
    <property type="entry name" value="MJ1316"/>
    <property type="match status" value="1"/>
</dbReference>
<evidence type="ECO:0000256" key="2">
    <source>
        <dbReference type="SAM" id="MobiDB-lite"/>
    </source>
</evidence>
<feature type="region of interest" description="Disordered" evidence="2">
    <location>
        <begin position="88"/>
        <end position="111"/>
    </location>
</feature>
<feature type="region of interest" description="Disordered" evidence="2">
    <location>
        <begin position="216"/>
        <end position="258"/>
    </location>
</feature>
<dbReference type="GO" id="GO:0008270">
    <property type="term" value="F:zinc ion binding"/>
    <property type="evidence" value="ECO:0007669"/>
    <property type="project" value="UniProtKB-KW"/>
</dbReference>
<feature type="zinc finger region" description="C3H1-type" evidence="1">
    <location>
        <begin position="55"/>
        <end position="82"/>
    </location>
</feature>
<protein>
    <recommendedName>
        <fullName evidence="3">C3H1-type domain-containing protein</fullName>
    </recommendedName>
</protein>
<dbReference type="EMBL" id="VCGU01000009">
    <property type="protein sequence ID" value="TRY70211.1"/>
    <property type="molecule type" value="Genomic_DNA"/>
</dbReference>
<dbReference type="Pfam" id="PF00642">
    <property type="entry name" value="zf-CCCH"/>
    <property type="match status" value="1"/>
</dbReference>
<sequence length="479" mass="54436">MEENSSTSDSYLSTTFQSAFSYFLPKETATLSDQKIFDDQAPTLSDESAEPEKSSVSDSTCIFFEKGSCTRGLKCKFFHIQGSSSDPLVTRETRKKKASKNTLASDGSNGKKSMKTAIEVIRRIQWDAMMPGEHFTIGYLDRFVGIVEEPFSRFSNWCDLPNAEQDALAIPQHRIQYFKYRDTKVWDRKSRVDHVFGSTGNTMGIMEFMDQIDDDHQEKMRRKYEETSKKVVAENAAKESDNGGDSNSDSDSEDSEDFNVTVNVGNSFSTTVVNTFPMENRSTHFLSIRITENNIVHQAKMLQDHIVGYEMALSECCMKSGLFHMTIGMLKLSSDAGIQEAITLVEEMTPILEDFKKQDLKLRISGLDTFGQRVLFGKVHPEPEDAFWELISIIQNKISETSPNVEVTNKFEFTPHLTVMKVNRAITRVRNSKYLPSYLYEAHMNMDFGVQPVNNLQLCILESTTRHDGFYSTLKEIEV</sequence>
<gene>
    <name evidence="4" type="ORF">TCAL_13289</name>
</gene>
<dbReference type="AlphaFoldDB" id="A0A553NXP8"/>
<proteinExistence type="predicted"/>
<organism evidence="4 5">
    <name type="scientific">Tigriopus californicus</name>
    <name type="common">Marine copepod</name>
    <dbReference type="NCBI Taxonomy" id="6832"/>
    <lineage>
        <taxon>Eukaryota</taxon>
        <taxon>Metazoa</taxon>
        <taxon>Ecdysozoa</taxon>
        <taxon>Arthropoda</taxon>
        <taxon>Crustacea</taxon>
        <taxon>Multicrustacea</taxon>
        <taxon>Hexanauplia</taxon>
        <taxon>Copepoda</taxon>
        <taxon>Harpacticoida</taxon>
        <taxon>Harpacticidae</taxon>
        <taxon>Tigriopus</taxon>
    </lineage>
</organism>
<dbReference type="OrthoDB" id="10263155at2759"/>
<dbReference type="InterPro" id="IPR042653">
    <property type="entry name" value="Leng9"/>
</dbReference>
<keyword evidence="5" id="KW-1185">Reference proteome</keyword>
<dbReference type="PANTHER" id="PTHR46729:SF1">
    <property type="entry name" value="LEUKOCYTE RECEPTOR CLUSTER MEMBER 9"/>
    <property type="match status" value="1"/>
</dbReference>
<comment type="caution">
    <text evidence="4">The sequence shown here is derived from an EMBL/GenBank/DDBJ whole genome shotgun (WGS) entry which is preliminary data.</text>
</comment>
<feature type="domain" description="C3H1-type" evidence="3">
    <location>
        <begin position="55"/>
        <end position="82"/>
    </location>
</feature>
<name>A0A553NXP8_TIGCA</name>
<feature type="compositionally biased region" description="Acidic residues" evidence="2">
    <location>
        <begin position="248"/>
        <end position="257"/>
    </location>
</feature>
<dbReference type="InterPro" id="IPR000571">
    <property type="entry name" value="Znf_CCCH"/>
</dbReference>
<evidence type="ECO:0000256" key="1">
    <source>
        <dbReference type="PROSITE-ProRule" id="PRU00723"/>
    </source>
</evidence>
<dbReference type="STRING" id="6832.A0A553NXP8"/>
<dbReference type="Proteomes" id="UP000318571">
    <property type="component" value="Chromosome 9"/>
</dbReference>
<dbReference type="SUPFAM" id="SSF55144">
    <property type="entry name" value="LigT-like"/>
    <property type="match status" value="1"/>
</dbReference>
<dbReference type="InterPro" id="IPR009097">
    <property type="entry name" value="Cyclic_Pdiesterase"/>
</dbReference>
<feature type="compositionally biased region" description="Polar residues" evidence="2">
    <location>
        <begin position="100"/>
        <end position="111"/>
    </location>
</feature>
<accession>A0A553NXP8</accession>
<evidence type="ECO:0000259" key="3">
    <source>
        <dbReference type="PROSITE" id="PS50103"/>
    </source>
</evidence>
<dbReference type="InterPro" id="IPR040459">
    <property type="entry name" value="MJ1316"/>
</dbReference>
<dbReference type="PANTHER" id="PTHR46729">
    <property type="entry name" value="LEUKOCYTE RECEPTOR CLUSTER MEMBER 9"/>
    <property type="match status" value="1"/>
</dbReference>
<reference evidence="4 5" key="1">
    <citation type="journal article" date="2018" name="Nat. Ecol. Evol.">
        <title>Genomic signatures of mitonuclear coevolution across populations of Tigriopus californicus.</title>
        <authorList>
            <person name="Barreto F.S."/>
            <person name="Watson E.T."/>
            <person name="Lima T.G."/>
            <person name="Willett C.S."/>
            <person name="Edmands S."/>
            <person name="Li W."/>
            <person name="Burton R.S."/>
        </authorList>
    </citation>
    <scope>NUCLEOTIDE SEQUENCE [LARGE SCALE GENOMIC DNA]</scope>
    <source>
        <strain evidence="4 5">San Diego</strain>
    </source>
</reference>
<dbReference type="OMA" id="LGKLWLC"/>